<feature type="region of interest" description="Disordered" evidence="1">
    <location>
        <begin position="1"/>
        <end position="26"/>
    </location>
</feature>
<reference evidence="2" key="1">
    <citation type="journal article" date="2015" name="Genome Biol. Evol.">
        <title>Organellar Genomes of White Spruce (Picea glauca): Assembly and Annotation.</title>
        <authorList>
            <person name="Jackman S.D."/>
            <person name="Warren R.L."/>
            <person name="Gibb E.A."/>
            <person name="Vandervalk B.P."/>
            <person name="Mohamadi H."/>
            <person name="Chu J."/>
            <person name="Raymond A."/>
            <person name="Pleasance S."/>
            <person name="Coope R."/>
            <person name="Wildung M.R."/>
            <person name="Ritland C.E."/>
            <person name="Bousquet J."/>
            <person name="Jones S.J."/>
            <person name="Bohlmann J."/>
            <person name="Birol I."/>
        </authorList>
    </citation>
    <scope>NUCLEOTIDE SEQUENCE [LARGE SCALE GENOMIC DNA]</scope>
    <source>
        <tissue evidence="2">Flushing bud</tissue>
    </source>
</reference>
<accession>A0A124GMK1</accession>
<geneLocation type="mitochondrion" evidence="2"/>
<protein>
    <submittedName>
        <fullName evidence="2">Uncharacterized protein</fullName>
    </submittedName>
</protein>
<proteinExistence type="predicted"/>
<dbReference type="AlphaFoldDB" id="A0A124GMK1"/>
<dbReference type="EMBL" id="LKAM01000015">
    <property type="protein sequence ID" value="KUM45907.1"/>
    <property type="molecule type" value="Genomic_DNA"/>
</dbReference>
<evidence type="ECO:0000313" key="2">
    <source>
        <dbReference type="EMBL" id="KUM45907.1"/>
    </source>
</evidence>
<sequence>MTLEGKNKTDTKIGSQPPPLPTQCPPQKEAIVVPLRKGRVGGTRPCQAWTILFCAGYPALTEPV</sequence>
<keyword evidence="2" id="KW-0496">Mitochondrion</keyword>
<name>A0A124GMK1_PICGL</name>
<comment type="caution">
    <text evidence="2">The sequence shown here is derived from an EMBL/GenBank/DDBJ whole genome shotgun (WGS) entry which is preliminary data.</text>
</comment>
<evidence type="ECO:0000256" key="1">
    <source>
        <dbReference type="SAM" id="MobiDB-lite"/>
    </source>
</evidence>
<gene>
    <name evidence="2" type="ORF">ABT39_MTgene2261</name>
</gene>
<organism evidence="2">
    <name type="scientific">Picea glauca</name>
    <name type="common">White spruce</name>
    <name type="synonym">Pinus glauca</name>
    <dbReference type="NCBI Taxonomy" id="3330"/>
    <lineage>
        <taxon>Eukaryota</taxon>
        <taxon>Viridiplantae</taxon>
        <taxon>Streptophyta</taxon>
        <taxon>Embryophyta</taxon>
        <taxon>Tracheophyta</taxon>
        <taxon>Spermatophyta</taxon>
        <taxon>Pinopsida</taxon>
        <taxon>Pinidae</taxon>
        <taxon>Conifers I</taxon>
        <taxon>Pinales</taxon>
        <taxon>Pinaceae</taxon>
        <taxon>Picea</taxon>
    </lineage>
</organism>
<feature type="compositionally biased region" description="Basic and acidic residues" evidence="1">
    <location>
        <begin position="1"/>
        <end position="11"/>
    </location>
</feature>